<evidence type="ECO:0000313" key="2">
    <source>
        <dbReference type="Proteomes" id="UP000325672"/>
    </source>
</evidence>
<organism evidence="1 2">
    <name type="scientific">Aspergillus pseudotamarii</name>
    <dbReference type="NCBI Taxonomy" id="132259"/>
    <lineage>
        <taxon>Eukaryota</taxon>
        <taxon>Fungi</taxon>
        <taxon>Dikarya</taxon>
        <taxon>Ascomycota</taxon>
        <taxon>Pezizomycotina</taxon>
        <taxon>Eurotiomycetes</taxon>
        <taxon>Eurotiomycetidae</taxon>
        <taxon>Eurotiales</taxon>
        <taxon>Aspergillaceae</taxon>
        <taxon>Aspergillus</taxon>
        <taxon>Aspergillus subgen. Circumdati</taxon>
    </lineage>
</organism>
<proteinExistence type="predicted"/>
<protein>
    <submittedName>
        <fullName evidence="1">Uncharacterized protein</fullName>
    </submittedName>
</protein>
<gene>
    <name evidence="1" type="ORF">BDV38DRAFT_243329</name>
</gene>
<dbReference type="Proteomes" id="UP000325672">
    <property type="component" value="Unassembled WGS sequence"/>
</dbReference>
<dbReference type="OrthoDB" id="195446at2759"/>
<dbReference type="RefSeq" id="XP_031915019.1">
    <property type="nucleotide sequence ID" value="XM_032054211.1"/>
</dbReference>
<dbReference type="GeneID" id="43638421"/>
<dbReference type="AlphaFoldDB" id="A0A5N6SW96"/>
<accession>A0A5N6SW96</accession>
<evidence type="ECO:0000313" key="1">
    <source>
        <dbReference type="EMBL" id="KAE8138956.1"/>
    </source>
</evidence>
<sequence>MAGPIDEKHIYYPRHSGDTTSVFNILRRRLPSEFVLEVLEHAGYWLLSRISRADEMQYEERDCHGQPPYLTSAPIQGERYPVKKIRITIWSHDQGWSSYPQDHGTFNNSWTWFDLGITRAAGREDISKDANLRLATNVHASKKTMCHEITYHRDQNLRWVQNLEPGDSISIIPRALFPGWRNFVEKASIEIYTMPVLIDYYCVNRCPPSYHTLADKLGAASRKVKRWLRTF</sequence>
<keyword evidence="2" id="KW-1185">Reference proteome</keyword>
<dbReference type="EMBL" id="ML743568">
    <property type="protein sequence ID" value="KAE8138956.1"/>
    <property type="molecule type" value="Genomic_DNA"/>
</dbReference>
<name>A0A5N6SW96_ASPPS</name>
<reference evidence="1 2" key="1">
    <citation type="submission" date="2019-04" db="EMBL/GenBank/DDBJ databases">
        <title>Friends and foes A comparative genomics study of 23 Aspergillus species from section Flavi.</title>
        <authorList>
            <consortium name="DOE Joint Genome Institute"/>
            <person name="Kjaerbolling I."/>
            <person name="Vesth T."/>
            <person name="Frisvad J.C."/>
            <person name="Nybo J.L."/>
            <person name="Theobald S."/>
            <person name="Kildgaard S."/>
            <person name="Isbrandt T."/>
            <person name="Kuo A."/>
            <person name="Sato A."/>
            <person name="Lyhne E.K."/>
            <person name="Kogle M.E."/>
            <person name="Wiebenga A."/>
            <person name="Kun R.S."/>
            <person name="Lubbers R.J."/>
            <person name="Makela M.R."/>
            <person name="Barry K."/>
            <person name="Chovatia M."/>
            <person name="Clum A."/>
            <person name="Daum C."/>
            <person name="Haridas S."/>
            <person name="He G."/>
            <person name="LaButti K."/>
            <person name="Lipzen A."/>
            <person name="Mondo S."/>
            <person name="Riley R."/>
            <person name="Salamov A."/>
            <person name="Simmons B.A."/>
            <person name="Magnuson J.K."/>
            <person name="Henrissat B."/>
            <person name="Mortensen U.H."/>
            <person name="Larsen T.O."/>
            <person name="Devries R.P."/>
            <person name="Grigoriev I.V."/>
            <person name="Machida M."/>
            <person name="Baker S.E."/>
            <person name="Andersen M.R."/>
        </authorList>
    </citation>
    <scope>NUCLEOTIDE SEQUENCE [LARGE SCALE GENOMIC DNA]</scope>
    <source>
        <strain evidence="1 2">CBS 117625</strain>
    </source>
</reference>